<evidence type="ECO:0000313" key="2">
    <source>
        <dbReference type="Proteomes" id="UP001066276"/>
    </source>
</evidence>
<evidence type="ECO:0000313" key="1">
    <source>
        <dbReference type="EMBL" id="KAJ1159690.1"/>
    </source>
</evidence>
<keyword evidence="2" id="KW-1185">Reference proteome</keyword>
<reference evidence="1" key="1">
    <citation type="journal article" date="2022" name="bioRxiv">
        <title>Sequencing and chromosome-scale assembly of the giantPleurodeles waltlgenome.</title>
        <authorList>
            <person name="Brown T."/>
            <person name="Elewa A."/>
            <person name="Iarovenko S."/>
            <person name="Subramanian E."/>
            <person name="Araus A.J."/>
            <person name="Petzold A."/>
            <person name="Susuki M."/>
            <person name="Suzuki K.-i.T."/>
            <person name="Hayashi T."/>
            <person name="Toyoda A."/>
            <person name="Oliveira C."/>
            <person name="Osipova E."/>
            <person name="Leigh N.D."/>
            <person name="Simon A."/>
            <person name="Yun M.H."/>
        </authorList>
    </citation>
    <scope>NUCLEOTIDE SEQUENCE</scope>
    <source>
        <strain evidence="1">20211129_DDA</strain>
        <tissue evidence="1">Liver</tissue>
    </source>
</reference>
<dbReference type="EMBL" id="JANPWB010000008">
    <property type="protein sequence ID" value="KAJ1159690.1"/>
    <property type="molecule type" value="Genomic_DNA"/>
</dbReference>
<sequence>MYADVDGIIDGISVDDLEVFVVVDFFTNVDRLDVAEWNIFVDGPMLDDSINAFSPWGIVDGKAGLYFMVTDVIVIDNGNDVIMGRGSAVNVTIAVVVVVIKAVVDDAVVNETEIFYDDGGRHLDVFFILIVLAAGVKGSE</sequence>
<protein>
    <submittedName>
        <fullName evidence="1">Uncharacterized protein</fullName>
    </submittedName>
</protein>
<name>A0AAV7S695_PLEWA</name>
<comment type="caution">
    <text evidence="1">The sequence shown here is derived from an EMBL/GenBank/DDBJ whole genome shotgun (WGS) entry which is preliminary data.</text>
</comment>
<organism evidence="1 2">
    <name type="scientific">Pleurodeles waltl</name>
    <name type="common">Iberian ribbed newt</name>
    <dbReference type="NCBI Taxonomy" id="8319"/>
    <lineage>
        <taxon>Eukaryota</taxon>
        <taxon>Metazoa</taxon>
        <taxon>Chordata</taxon>
        <taxon>Craniata</taxon>
        <taxon>Vertebrata</taxon>
        <taxon>Euteleostomi</taxon>
        <taxon>Amphibia</taxon>
        <taxon>Batrachia</taxon>
        <taxon>Caudata</taxon>
        <taxon>Salamandroidea</taxon>
        <taxon>Salamandridae</taxon>
        <taxon>Pleurodelinae</taxon>
        <taxon>Pleurodeles</taxon>
    </lineage>
</organism>
<dbReference type="AlphaFoldDB" id="A0AAV7S695"/>
<accession>A0AAV7S695</accession>
<dbReference type="Proteomes" id="UP001066276">
    <property type="component" value="Chromosome 4_2"/>
</dbReference>
<proteinExistence type="predicted"/>
<gene>
    <name evidence="1" type="ORF">NDU88_000195</name>
</gene>